<dbReference type="PANTHER" id="PTHR10885">
    <property type="entry name" value="ISOPENTENYL-DIPHOSPHATE DELTA-ISOMERASE"/>
    <property type="match status" value="1"/>
</dbReference>
<evidence type="ECO:0000313" key="3">
    <source>
        <dbReference type="Proteomes" id="UP000789423"/>
    </source>
</evidence>
<keyword evidence="2" id="KW-0413">Isomerase</keyword>
<gene>
    <name evidence="2" type="primary">idi</name>
    <name evidence="2" type="ORF">BACCIP111899_03324</name>
</gene>
<dbReference type="EMBL" id="CAKJTI010000021">
    <property type="protein sequence ID" value="CAG9614097.1"/>
    <property type="molecule type" value="Genomic_DNA"/>
</dbReference>
<reference evidence="2 3" key="1">
    <citation type="submission" date="2021-10" db="EMBL/GenBank/DDBJ databases">
        <authorList>
            <person name="Criscuolo A."/>
        </authorList>
    </citation>
    <scope>NUCLEOTIDE SEQUENCE [LARGE SCALE GENOMIC DNA]</scope>
    <source>
        <strain evidence="3">CIP 111899</strain>
    </source>
</reference>
<comment type="caution">
    <text evidence="2">The sequence shown here is derived from an EMBL/GenBank/DDBJ whole genome shotgun (WGS) entry which is preliminary data.</text>
</comment>
<keyword evidence="3" id="KW-1185">Reference proteome</keyword>
<dbReference type="Gene3D" id="3.90.79.10">
    <property type="entry name" value="Nucleoside Triphosphate Pyrophosphohydrolase"/>
    <property type="match status" value="1"/>
</dbReference>
<accession>A0ABN7ZZF7</accession>
<dbReference type="PROSITE" id="PS51462">
    <property type="entry name" value="NUDIX"/>
    <property type="match status" value="1"/>
</dbReference>
<dbReference type="SUPFAM" id="SSF55811">
    <property type="entry name" value="Nudix"/>
    <property type="match status" value="1"/>
</dbReference>
<dbReference type="RefSeq" id="WP_230576102.1">
    <property type="nucleotide sequence ID" value="NZ_CAKJTI010000021.1"/>
</dbReference>
<protein>
    <submittedName>
        <fullName evidence="2">Isopentenyl-diphosphate Delta-isomerase</fullName>
        <ecNumber evidence="2">5.3.3.2</ecNumber>
    </submittedName>
</protein>
<evidence type="ECO:0000313" key="2">
    <source>
        <dbReference type="EMBL" id="CAG9614097.1"/>
    </source>
</evidence>
<dbReference type="Proteomes" id="UP000789423">
    <property type="component" value="Unassembled WGS sequence"/>
</dbReference>
<dbReference type="CDD" id="cd04692">
    <property type="entry name" value="NUDIX_Hydrolase"/>
    <property type="match status" value="1"/>
</dbReference>
<dbReference type="InterPro" id="IPR000086">
    <property type="entry name" value="NUDIX_hydrolase_dom"/>
</dbReference>
<organism evidence="2 3">
    <name type="scientific">Bacillus rhizoplanae</name>
    <dbReference type="NCBI Taxonomy" id="2880966"/>
    <lineage>
        <taxon>Bacteria</taxon>
        <taxon>Bacillati</taxon>
        <taxon>Bacillota</taxon>
        <taxon>Bacilli</taxon>
        <taxon>Bacillales</taxon>
        <taxon>Bacillaceae</taxon>
        <taxon>Bacillus</taxon>
    </lineage>
</organism>
<proteinExistence type="predicted"/>
<dbReference type="EC" id="5.3.3.2" evidence="2"/>
<evidence type="ECO:0000259" key="1">
    <source>
        <dbReference type="PROSITE" id="PS51462"/>
    </source>
</evidence>
<dbReference type="PANTHER" id="PTHR10885:SF0">
    <property type="entry name" value="ISOPENTENYL-DIPHOSPHATE DELTA-ISOMERASE"/>
    <property type="match status" value="1"/>
</dbReference>
<sequence>MESELLKIFDEHRNPIGVATREEVHKMGHWHETFHCWFISRENGVDYIHFQIRSHTKKDYPDLLDITAAGHILAHETVYDGIREVEEEVGIDVSFDELVSLGIIDYCVTIGDFIDKELAHVFLYENKKPMDEYKLQIEEVSGIVKAEFNSFSELWLGEMDEITVEGFEMNKAGEKVLIHKNVDKSKFVQHEHSYYESIIRLMRENMRSLGSAEA</sequence>
<dbReference type="InterPro" id="IPR015797">
    <property type="entry name" value="NUDIX_hydrolase-like_dom_sf"/>
</dbReference>
<feature type="domain" description="Nudix hydrolase" evidence="1">
    <location>
        <begin position="29"/>
        <end position="171"/>
    </location>
</feature>
<name>A0ABN7ZZF7_9BACI</name>
<dbReference type="GO" id="GO:0004452">
    <property type="term" value="F:isopentenyl-diphosphate delta-isomerase activity"/>
    <property type="evidence" value="ECO:0007669"/>
    <property type="project" value="UniProtKB-EC"/>
</dbReference>